<proteinExistence type="predicted"/>
<gene>
    <name evidence="1" type="ORF">QGN17_07560</name>
</gene>
<evidence type="ECO:0000313" key="2">
    <source>
        <dbReference type="Proteomes" id="UP001160625"/>
    </source>
</evidence>
<protein>
    <recommendedName>
        <fullName evidence="3">DUF4148 domain-containing protein</fullName>
    </recommendedName>
</protein>
<name>A0ABT6N1E2_9SPHN</name>
<evidence type="ECO:0000313" key="1">
    <source>
        <dbReference type="EMBL" id="MDH7638584.1"/>
    </source>
</evidence>
<evidence type="ECO:0008006" key="3">
    <source>
        <dbReference type="Google" id="ProtNLM"/>
    </source>
</evidence>
<comment type="caution">
    <text evidence="1">The sequence shown here is derived from an EMBL/GenBank/DDBJ whole genome shotgun (WGS) entry which is preliminary data.</text>
</comment>
<keyword evidence="2" id="KW-1185">Reference proteome</keyword>
<dbReference type="Proteomes" id="UP001160625">
    <property type="component" value="Unassembled WGS sequence"/>
</dbReference>
<sequence>MTNLLVMITAAMSVAAGRADPPGATYQPDTYRPAANADFRDYKKQMIALRSQAQKLQAADGGTLTPEHDQFIQQKIDVIEGRFHRAVQGE</sequence>
<organism evidence="1 2">
    <name type="scientific">Sphingomonas oryzagri</name>
    <dbReference type="NCBI Taxonomy" id="3042314"/>
    <lineage>
        <taxon>Bacteria</taxon>
        <taxon>Pseudomonadati</taxon>
        <taxon>Pseudomonadota</taxon>
        <taxon>Alphaproteobacteria</taxon>
        <taxon>Sphingomonadales</taxon>
        <taxon>Sphingomonadaceae</taxon>
        <taxon>Sphingomonas</taxon>
    </lineage>
</organism>
<accession>A0ABT6N1E2</accession>
<dbReference type="RefSeq" id="WP_281043875.1">
    <property type="nucleotide sequence ID" value="NZ_JARYGZ010000001.1"/>
</dbReference>
<reference evidence="1" key="1">
    <citation type="submission" date="2023-04" db="EMBL/GenBank/DDBJ databases">
        <title>Sphingomonas sp. MAHUQ-71 isolated from rice field.</title>
        <authorList>
            <person name="Huq M.A."/>
        </authorList>
    </citation>
    <scope>NUCLEOTIDE SEQUENCE</scope>
    <source>
        <strain evidence="1">MAHUQ-71</strain>
    </source>
</reference>
<dbReference type="EMBL" id="JARYGZ010000001">
    <property type="protein sequence ID" value="MDH7638584.1"/>
    <property type="molecule type" value="Genomic_DNA"/>
</dbReference>